<evidence type="ECO:0000256" key="2">
    <source>
        <dbReference type="ARBA" id="ARBA00022692"/>
    </source>
</evidence>
<dbReference type="GO" id="GO:0016020">
    <property type="term" value="C:membrane"/>
    <property type="evidence" value="ECO:0007669"/>
    <property type="project" value="UniProtKB-SubCell"/>
</dbReference>
<organism evidence="7 8">
    <name type="scientific">Parelaphostrongylus tenuis</name>
    <name type="common">Meningeal worm</name>
    <dbReference type="NCBI Taxonomy" id="148309"/>
    <lineage>
        <taxon>Eukaryota</taxon>
        <taxon>Metazoa</taxon>
        <taxon>Ecdysozoa</taxon>
        <taxon>Nematoda</taxon>
        <taxon>Chromadorea</taxon>
        <taxon>Rhabditida</taxon>
        <taxon>Rhabditina</taxon>
        <taxon>Rhabditomorpha</taxon>
        <taxon>Strongyloidea</taxon>
        <taxon>Metastrongylidae</taxon>
        <taxon>Parelaphostrongylus</taxon>
    </lineage>
</organism>
<feature type="transmembrane region" description="Helical" evidence="5">
    <location>
        <begin position="326"/>
        <end position="351"/>
    </location>
</feature>
<name>A0AAD5MPZ4_PARTN</name>
<dbReference type="AlphaFoldDB" id="A0AAD5MPZ4"/>
<feature type="transmembrane region" description="Helical" evidence="5">
    <location>
        <begin position="217"/>
        <end position="236"/>
    </location>
</feature>
<evidence type="ECO:0000313" key="8">
    <source>
        <dbReference type="Proteomes" id="UP001196413"/>
    </source>
</evidence>
<dbReference type="PANTHER" id="PTHR45816">
    <property type="entry name" value="MIR DOMAIN-CONTAINING PROTEIN"/>
    <property type="match status" value="1"/>
</dbReference>
<keyword evidence="4 5" id="KW-0472">Membrane</keyword>
<feature type="transmembrane region" description="Helical" evidence="5">
    <location>
        <begin position="242"/>
        <end position="263"/>
    </location>
</feature>
<reference evidence="7" key="1">
    <citation type="submission" date="2021-06" db="EMBL/GenBank/DDBJ databases">
        <title>Parelaphostrongylus tenuis whole genome reference sequence.</title>
        <authorList>
            <person name="Garwood T.J."/>
            <person name="Larsen P.A."/>
            <person name="Fountain-Jones N.M."/>
            <person name="Garbe J.R."/>
            <person name="Macchietto M.G."/>
            <person name="Kania S.A."/>
            <person name="Gerhold R.W."/>
            <person name="Richards J.E."/>
            <person name="Wolf T.M."/>
        </authorList>
    </citation>
    <scope>NUCLEOTIDE SEQUENCE</scope>
    <source>
        <strain evidence="7">MNPRO001-30</strain>
        <tissue evidence="7">Meninges</tissue>
    </source>
</reference>
<evidence type="ECO:0000313" key="7">
    <source>
        <dbReference type="EMBL" id="KAJ1362417.1"/>
    </source>
</evidence>
<keyword evidence="8" id="KW-1185">Reference proteome</keyword>
<proteinExistence type="predicted"/>
<feature type="transmembrane region" description="Helical" evidence="5">
    <location>
        <begin position="188"/>
        <end position="205"/>
    </location>
</feature>
<accession>A0AAD5MPZ4</accession>
<keyword evidence="2 5" id="KW-0812">Transmembrane</keyword>
<comment type="caution">
    <text evidence="7">The sequence shown here is derived from an EMBL/GenBank/DDBJ whole genome shotgun (WGS) entry which is preliminary data.</text>
</comment>
<evidence type="ECO:0000256" key="4">
    <source>
        <dbReference type="ARBA" id="ARBA00023136"/>
    </source>
</evidence>
<evidence type="ECO:0000256" key="1">
    <source>
        <dbReference type="ARBA" id="ARBA00004141"/>
    </source>
</evidence>
<dbReference type="EMBL" id="JAHQIW010004438">
    <property type="protein sequence ID" value="KAJ1362417.1"/>
    <property type="molecule type" value="Genomic_DNA"/>
</dbReference>
<dbReference type="GO" id="GO:0006816">
    <property type="term" value="P:calcium ion transport"/>
    <property type="evidence" value="ECO:0007669"/>
    <property type="project" value="InterPro"/>
</dbReference>
<dbReference type="PANTHER" id="PTHR45816:SF4">
    <property type="entry name" value="RYR_IP3R HOMOLOGY ASSOCIATED DOMAIN-CONTAINING PROTEIN"/>
    <property type="match status" value="1"/>
</dbReference>
<evidence type="ECO:0000256" key="3">
    <source>
        <dbReference type="ARBA" id="ARBA00022989"/>
    </source>
</evidence>
<evidence type="ECO:0000256" key="5">
    <source>
        <dbReference type="SAM" id="Phobius"/>
    </source>
</evidence>
<keyword evidence="3 5" id="KW-1133">Transmembrane helix</keyword>
<feature type="domain" description="Ion transport" evidence="6">
    <location>
        <begin position="190"/>
        <end position="438"/>
    </location>
</feature>
<dbReference type="Pfam" id="PF00520">
    <property type="entry name" value="Ion_trans"/>
    <property type="match status" value="1"/>
</dbReference>
<dbReference type="Proteomes" id="UP001196413">
    <property type="component" value="Unassembled WGS sequence"/>
</dbReference>
<comment type="subcellular location">
    <subcellularLocation>
        <location evidence="1">Membrane</location>
        <topology evidence="1">Multi-pass membrane protein</topology>
    </subcellularLocation>
</comment>
<feature type="transmembrane region" description="Helical" evidence="5">
    <location>
        <begin position="284"/>
        <end position="306"/>
    </location>
</feature>
<evidence type="ECO:0000259" key="6">
    <source>
        <dbReference type="Pfam" id="PF00520"/>
    </source>
</evidence>
<protein>
    <recommendedName>
        <fullName evidence="6">Ion transport domain-containing protein</fullName>
    </recommendedName>
</protein>
<dbReference type="GO" id="GO:0005216">
    <property type="term" value="F:monoatomic ion channel activity"/>
    <property type="evidence" value="ECO:0007669"/>
    <property type="project" value="InterPro"/>
</dbReference>
<gene>
    <name evidence="7" type="ORF">KIN20_021953</name>
</gene>
<dbReference type="InterPro" id="IPR015925">
    <property type="entry name" value="Ryanodine_IP3_receptor"/>
</dbReference>
<sequence>MKECFMENSDRSIFYLPVTLPKISVDASGTVSIHDDVKSDLKYVSEQATAVDPKEVGHNIYILAHQLAGHSSELAQCLDPDDENKSPQTRNALNFYKKHTAQIEIVRQDRTLERVVFPIHEICSYLTKETKQNIYNNTERDNQGSKVTEFFDHWPALYQEMKWQRKLQDRPSLLSFDSVDTGLYASNPFIYTSSIISVIFLYSQWDESSSLAKSSNIITAIAVVMFSVAMVLISLLGIVPALYIIGLAQIFNKCIHLVAYASNKGLEDKSWSVRLSDGELHYHIAYLIVCCLGFVIHPMLYSILLFDIVASEDTLRNVISSVTRNWQSIILTGLLALILVYIFSIIGYTFFQKDFALEVDPLEPDQPPTILTKDPNADVCSSDGGFAECRNGREQREDDTTKIASCDTLRMCIITTLNWGLRNGGGIGDVLRNTSPEEEAFLLSNHLRFVILRRTYCHRFESNFWCHH</sequence>
<dbReference type="InterPro" id="IPR005821">
    <property type="entry name" value="Ion_trans_dom"/>
</dbReference>